<dbReference type="Gene3D" id="3.40.50.720">
    <property type="entry name" value="NAD(P)-binding Rossmann-like Domain"/>
    <property type="match status" value="1"/>
</dbReference>
<accession>X5CQJ0</accession>
<feature type="signal peptide" evidence="1">
    <location>
        <begin position="1"/>
        <end position="16"/>
    </location>
</feature>
<dbReference type="PANTHER" id="PTHR15020:SF50">
    <property type="entry name" value="UPF0659 PROTEIN YMR090W"/>
    <property type="match status" value="1"/>
</dbReference>
<feature type="chain" id="PRO_5004953514" evidence="1">
    <location>
        <begin position="17"/>
        <end position="570"/>
    </location>
</feature>
<reference evidence="2" key="1">
    <citation type="journal article" date="2014" name="J. Proteomics">
        <title>Comparative proteomics reveals proteins impacted by nitrogen deprivation in wild-type and high lipid-accumulating mutant strains of Tisochrysis lutea.</title>
        <authorList>
            <person name="Garnier M."/>
            <person name="Carrier G."/>
            <person name="Rogniaux H."/>
            <person name="Nicolau E."/>
            <person name="Bougaran G."/>
            <person name="Saint-Jean B."/>
            <person name="Cadoret J.P."/>
        </authorList>
    </citation>
    <scope>NUCLEOTIDE SEQUENCE</scope>
</reference>
<evidence type="ECO:0000313" key="2">
    <source>
        <dbReference type="EMBL" id="AHW52412.1"/>
    </source>
</evidence>
<proteinExistence type="evidence at transcript level"/>
<dbReference type="SUPFAM" id="SSF51735">
    <property type="entry name" value="NAD(P)-binding Rossmann-fold domains"/>
    <property type="match status" value="1"/>
</dbReference>
<dbReference type="InterPro" id="IPR036291">
    <property type="entry name" value="NAD(P)-bd_dom_sf"/>
</dbReference>
<dbReference type="EMBL" id="KF233735">
    <property type="protein sequence ID" value="AHW52412.1"/>
    <property type="molecule type" value="mRNA"/>
</dbReference>
<organism evidence="2">
    <name type="scientific">Tisochrysis lutea</name>
    <dbReference type="NCBI Taxonomy" id="1321669"/>
    <lineage>
        <taxon>Eukaryota</taxon>
        <taxon>Haptista</taxon>
        <taxon>Haptophyta</taxon>
        <taxon>Prymnesiophyceae</taxon>
        <taxon>Isochrysidales</taxon>
        <taxon>Isochrysidaceae</taxon>
        <taxon>Tisochrysis</taxon>
    </lineage>
</organism>
<keyword evidence="1" id="KW-0732">Signal</keyword>
<dbReference type="AlphaFoldDB" id="X5CQJ0"/>
<sequence length="570" mass="59997">MRRAVPLFLLLASCSAALHTAARVGGRRGGRAASLLRACADGDQYEEEPVDLGTELERQLRKALSKTDTSELRASDERVINSMVDDRRQALNLVEGDLADKFQAMQDELEARLDAELQSVKAETMAKIDAAVEKLRAVNAPAKAAGASYAAGSALAGLQAGDPLRATLPSDARIAVIGAECALGQQLVSTIARGVSSVGEGGGSGQWTVTALCTDVDAMAESLPTGTEARLFQPFVPTALTRSLSDASAVVICTEATCGKGGVEAKAMGRLMKAIAAVGTVQRVVVVSSHGVERTRQLPFSLSNLMGQLDRQRATEQEALLVAKKKLPGHSIVRFGKIAAASEVSSPNSQDVAVEIAPGDALSGDLPVDIAASVLIETLRRDESVNATFSVAPRSASGSTGISVYSDMGLDDEFLKLVGPEILRLPLGSLAPTEVAEWLRQWGRAFLRPGQGLTTPVQVIDVPGGVMLRFVTTGTGYDDMADESPEDKWADSNAPIIPKSGDPDGALVIVAETGPLVGSRTLAQGNGTPRLRVMRAEMAEGTLVKETSEATVLERLQRDLRALEDGRGRR</sequence>
<dbReference type="PANTHER" id="PTHR15020">
    <property type="entry name" value="FLAVIN REDUCTASE-RELATED"/>
    <property type="match status" value="1"/>
</dbReference>
<name>X5CQJ0_9EUKA</name>
<evidence type="ECO:0000256" key="1">
    <source>
        <dbReference type="SAM" id="SignalP"/>
    </source>
</evidence>
<protein>
    <submittedName>
        <fullName evidence="2">Uncharacterized protein</fullName>
    </submittedName>
</protein>